<gene>
    <name evidence="1" type="ORF">GCM10011609_19670</name>
</gene>
<reference evidence="2" key="1">
    <citation type="journal article" date="2019" name="Int. J. Syst. Evol. Microbiol.">
        <title>The Global Catalogue of Microorganisms (GCM) 10K type strain sequencing project: providing services to taxonomists for standard genome sequencing and annotation.</title>
        <authorList>
            <consortium name="The Broad Institute Genomics Platform"/>
            <consortium name="The Broad Institute Genome Sequencing Center for Infectious Disease"/>
            <person name="Wu L."/>
            <person name="Ma J."/>
        </authorList>
    </citation>
    <scope>NUCLEOTIDE SEQUENCE [LARGE SCALE GENOMIC DNA]</scope>
    <source>
        <strain evidence="2">CGMCC 4.7319</strain>
    </source>
</reference>
<protein>
    <submittedName>
        <fullName evidence="1">Uncharacterized protein</fullName>
    </submittedName>
</protein>
<sequence>MITREGADAVQIARGAGGLHESCGERVVEEAAEMALLVGAGGSDQHRRTGDTDRGALQDTLQIAIPYSLTVTNRTLDRVNRYARERPLKE</sequence>
<dbReference type="EMBL" id="BMNC01000002">
    <property type="protein sequence ID" value="GGM83744.1"/>
    <property type="molecule type" value="Genomic_DNA"/>
</dbReference>
<name>A0ABQ2HJL1_9PSEU</name>
<proteinExistence type="predicted"/>
<keyword evidence="2" id="KW-1185">Reference proteome</keyword>
<dbReference type="Proteomes" id="UP000597656">
    <property type="component" value="Unassembled WGS sequence"/>
</dbReference>
<evidence type="ECO:0000313" key="1">
    <source>
        <dbReference type="EMBL" id="GGM83744.1"/>
    </source>
</evidence>
<comment type="caution">
    <text evidence="1">The sequence shown here is derived from an EMBL/GenBank/DDBJ whole genome shotgun (WGS) entry which is preliminary data.</text>
</comment>
<accession>A0ABQ2HJL1</accession>
<organism evidence="1 2">
    <name type="scientific">Lentzea pudingi</name>
    <dbReference type="NCBI Taxonomy" id="1789439"/>
    <lineage>
        <taxon>Bacteria</taxon>
        <taxon>Bacillati</taxon>
        <taxon>Actinomycetota</taxon>
        <taxon>Actinomycetes</taxon>
        <taxon>Pseudonocardiales</taxon>
        <taxon>Pseudonocardiaceae</taxon>
        <taxon>Lentzea</taxon>
    </lineage>
</organism>
<evidence type="ECO:0000313" key="2">
    <source>
        <dbReference type="Proteomes" id="UP000597656"/>
    </source>
</evidence>